<evidence type="ECO:0000313" key="4">
    <source>
        <dbReference type="EMBL" id="CAA7266735.1"/>
    </source>
</evidence>
<dbReference type="GO" id="GO:0016567">
    <property type="term" value="P:protein ubiquitination"/>
    <property type="evidence" value="ECO:0007669"/>
    <property type="project" value="TreeGrafter"/>
</dbReference>
<dbReference type="SUPFAM" id="SSF88697">
    <property type="entry name" value="PUA domain-like"/>
    <property type="match status" value="1"/>
</dbReference>
<dbReference type="Gene3D" id="2.30.280.10">
    <property type="entry name" value="SRA-YDG"/>
    <property type="match status" value="1"/>
</dbReference>
<comment type="subcellular location">
    <subcellularLocation>
        <location evidence="2">Nucleus</location>
    </subcellularLocation>
</comment>
<keyword evidence="1 2" id="KW-0539">Nucleus</keyword>
<dbReference type="PROSITE" id="PS51015">
    <property type="entry name" value="YDG"/>
    <property type="match status" value="1"/>
</dbReference>
<dbReference type="GO" id="GO:0061630">
    <property type="term" value="F:ubiquitin protein ligase activity"/>
    <property type="evidence" value="ECO:0007669"/>
    <property type="project" value="TreeGrafter"/>
</dbReference>
<accession>A0A8S0W1S2</accession>
<reference evidence="4 5" key="1">
    <citation type="submission" date="2020-01" db="EMBL/GenBank/DDBJ databases">
        <authorList>
            <person name="Gupta K D."/>
        </authorList>
    </citation>
    <scope>NUCLEOTIDE SEQUENCE [LARGE SCALE GENOMIC DNA]</scope>
</reference>
<evidence type="ECO:0000256" key="1">
    <source>
        <dbReference type="ARBA" id="ARBA00023242"/>
    </source>
</evidence>
<dbReference type="Proteomes" id="UP000467700">
    <property type="component" value="Unassembled WGS sequence"/>
</dbReference>
<feature type="domain" description="YDG" evidence="3">
    <location>
        <begin position="70"/>
        <end position="216"/>
    </location>
</feature>
<protein>
    <recommendedName>
        <fullName evidence="3">YDG domain-containing protein</fullName>
    </recommendedName>
</protein>
<dbReference type="PANTHER" id="PTHR14140">
    <property type="entry name" value="E3 UBIQUITIN-PROTEIN LIGASE UHRF-RELATED"/>
    <property type="match status" value="1"/>
</dbReference>
<dbReference type="InterPro" id="IPR036987">
    <property type="entry name" value="SRA-YDG_sf"/>
</dbReference>
<dbReference type="GO" id="GO:0005634">
    <property type="term" value="C:nucleus"/>
    <property type="evidence" value="ECO:0007669"/>
    <property type="project" value="UniProtKB-SubCell"/>
</dbReference>
<dbReference type="InterPro" id="IPR045134">
    <property type="entry name" value="UHRF1/2-like"/>
</dbReference>
<dbReference type="InterPro" id="IPR003105">
    <property type="entry name" value="SRA_YDG"/>
</dbReference>
<dbReference type="GO" id="GO:0044027">
    <property type="term" value="P:negative regulation of gene expression via chromosomal CpG island methylation"/>
    <property type="evidence" value="ECO:0007669"/>
    <property type="project" value="TreeGrafter"/>
</dbReference>
<dbReference type="InterPro" id="IPR015947">
    <property type="entry name" value="PUA-like_sf"/>
</dbReference>
<evidence type="ECO:0000256" key="2">
    <source>
        <dbReference type="PROSITE-ProRule" id="PRU00358"/>
    </source>
</evidence>
<dbReference type="OrthoDB" id="2270193at2759"/>
<comment type="caution">
    <text evidence="4">The sequence shown here is derived from an EMBL/GenBank/DDBJ whole genome shotgun (WGS) entry which is preliminary data.</text>
</comment>
<name>A0A8S0W1S2_CYCAE</name>
<gene>
    <name evidence="4" type="ORF">AAE3_LOCUS8949</name>
</gene>
<dbReference type="EMBL" id="CACVBS010000056">
    <property type="protein sequence ID" value="CAA7266735.1"/>
    <property type="molecule type" value="Genomic_DNA"/>
</dbReference>
<organism evidence="4 5">
    <name type="scientific">Cyclocybe aegerita</name>
    <name type="common">Black poplar mushroom</name>
    <name type="synonym">Agrocybe aegerita</name>
    <dbReference type="NCBI Taxonomy" id="1973307"/>
    <lineage>
        <taxon>Eukaryota</taxon>
        <taxon>Fungi</taxon>
        <taxon>Dikarya</taxon>
        <taxon>Basidiomycota</taxon>
        <taxon>Agaricomycotina</taxon>
        <taxon>Agaricomycetes</taxon>
        <taxon>Agaricomycetidae</taxon>
        <taxon>Agaricales</taxon>
        <taxon>Agaricineae</taxon>
        <taxon>Bolbitiaceae</taxon>
        <taxon>Cyclocybe</taxon>
    </lineage>
</organism>
<dbReference type="SMART" id="SM00466">
    <property type="entry name" value="SRA"/>
    <property type="match status" value="1"/>
</dbReference>
<sequence>MTRLRYHKAIRAPYHVRPRMRNCGIPGSFPLTAITTIIRVKMAERFRKQLMGNTELYDPNMMGDQLPQFGPIKGIEVGAIFESRAECARKGVHPRNVAGIAGTQRDGAYSICLSSGYEDDKDDGDFFVYTGTGGQQDSFSGSKKQVADQTFEHKDNYALLKSVETKRPVRVVRGPNPNSKYAPVQYYRYDGLYIVEKAYLDKGKSQFTVCKYELRRLPGQRPVPINPDFNTRKRK</sequence>
<dbReference type="Pfam" id="PF02182">
    <property type="entry name" value="SAD_SRA"/>
    <property type="match status" value="1"/>
</dbReference>
<dbReference type="PANTHER" id="PTHR14140:SF27">
    <property type="entry name" value="OS04G0289800 PROTEIN"/>
    <property type="match status" value="1"/>
</dbReference>
<dbReference type="AlphaFoldDB" id="A0A8S0W1S2"/>
<evidence type="ECO:0000313" key="5">
    <source>
        <dbReference type="Proteomes" id="UP000467700"/>
    </source>
</evidence>
<keyword evidence="5" id="KW-1185">Reference proteome</keyword>
<proteinExistence type="predicted"/>
<evidence type="ECO:0000259" key="3">
    <source>
        <dbReference type="PROSITE" id="PS51015"/>
    </source>
</evidence>